<comment type="caution">
    <text evidence="5">The sequence shown here is derived from an EMBL/GenBank/DDBJ whole genome shotgun (WGS) entry which is preliminary data.</text>
</comment>
<gene>
    <name evidence="5" type="ORF">ENM11_01930</name>
</gene>
<evidence type="ECO:0000256" key="1">
    <source>
        <dbReference type="ARBA" id="ARBA00006850"/>
    </source>
</evidence>
<dbReference type="InterPro" id="IPR047575">
    <property type="entry name" value="Sm"/>
</dbReference>
<dbReference type="PANTHER" id="PTHR10553:SF5">
    <property type="entry name" value="U6 SNRNA-ASSOCIATED SM-LIKE PROTEIN LSM7"/>
    <property type="match status" value="1"/>
</dbReference>
<dbReference type="Gene3D" id="2.30.30.100">
    <property type="match status" value="1"/>
</dbReference>
<dbReference type="InterPro" id="IPR022901">
    <property type="entry name" value="snRNP_Sm-like_arc"/>
</dbReference>
<dbReference type="InterPro" id="IPR044641">
    <property type="entry name" value="Lsm7/SmG-like"/>
</dbReference>
<name>A0A7C5LBS1_CALS0</name>
<comment type="similarity">
    <text evidence="1">Belongs to the snRNP Sm proteins family.</text>
</comment>
<dbReference type="InterPro" id="IPR010920">
    <property type="entry name" value="LSM_dom_sf"/>
</dbReference>
<dbReference type="GO" id="GO:1990904">
    <property type="term" value="C:ribonucleoprotein complex"/>
    <property type="evidence" value="ECO:0007669"/>
    <property type="project" value="UniProtKB-KW"/>
</dbReference>
<dbReference type="GO" id="GO:0003723">
    <property type="term" value="F:RNA binding"/>
    <property type="evidence" value="ECO:0007669"/>
    <property type="project" value="InterPro"/>
</dbReference>
<evidence type="ECO:0000259" key="4">
    <source>
        <dbReference type="PROSITE" id="PS52002"/>
    </source>
</evidence>
<proteinExistence type="inferred from homology"/>
<feature type="domain" description="Sm" evidence="4">
    <location>
        <begin position="5"/>
        <end position="74"/>
    </location>
</feature>
<accession>A0A7C5LBS1</accession>
<dbReference type="PROSITE" id="PS52002">
    <property type="entry name" value="SM"/>
    <property type="match status" value="1"/>
</dbReference>
<evidence type="ECO:0000313" key="5">
    <source>
        <dbReference type="EMBL" id="HHK67899.1"/>
    </source>
</evidence>
<dbReference type="CDD" id="cd01731">
    <property type="entry name" value="archaeal_Sm1"/>
    <property type="match status" value="1"/>
</dbReference>
<protein>
    <recommendedName>
        <fullName evidence="2">Putative snRNP Sm-like protein</fullName>
    </recommendedName>
</protein>
<sequence length="74" mass="8121">MSADVSLKVLSKCVGEKVLVKLRNGRSLRGVLKGFDQHMNIVLEETDELVDENNSNRLGTIVVRGDSIVMISPP</sequence>
<dbReference type="InterPro" id="IPR001163">
    <property type="entry name" value="Sm_dom_euk/arc"/>
</dbReference>
<dbReference type="SMART" id="SM00651">
    <property type="entry name" value="Sm"/>
    <property type="match status" value="1"/>
</dbReference>
<keyword evidence="3" id="KW-0687">Ribonucleoprotein</keyword>
<evidence type="ECO:0000256" key="3">
    <source>
        <dbReference type="ARBA" id="ARBA00023274"/>
    </source>
</evidence>
<dbReference type="SUPFAM" id="SSF50182">
    <property type="entry name" value="Sm-like ribonucleoproteins"/>
    <property type="match status" value="1"/>
</dbReference>
<evidence type="ECO:0000256" key="2">
    <source>
        <dbReference type="ARBA" id="ARBA00021121"/>
    </source>
</evidence>
<dbReference type="PANTHER" id="PTHR10553">
    <property type="entry name" value="SMALL NUCLEAR RIBONUCLEOPROTEIN"/>
    <property type="match status" value="1"/>
</dbReference>
<dbReference type="Pfam" id="PF01423">
    <property type="entry name" value="LSM"/>
    <property type="match status" value="1"/>
</dbReference>
<organism evidence="5">
    <name type="scientific">Caldiarchaeum subterraneum</name>
    <dbReference type="NCBI Taxonomy" id="311458"/>
    <lineage>
        <taxon>Archaea</taxon>
        <taxon>Nitrososphaerota</taxon>
        <taxon>Candidatus Caldarchaeales</taxon>
        <taxon>Candidatus Caldarchaeaceae</taxon>
        <taxon>Candidatus Caldarchaeum</taxon>
    </lineage>
</organism>
<reference evidence="5" key="1">
    <citation type="journal article" date="2020" name="mSystems">
        <title>Genome- and Community-Level Interaction Insights into Carbon Utilization and Element Cycling Functions of Hydrothermarchaeota in Hydrothermal Sediment.</title>
        <authorList>
            <person name="Zhou Z."/>
            <person name="Liu Y."/>
            <person name="Xu W."/>
            <person name="Pan J."/>
            <person name="Luo Z.H."/>
            <person name="Li M."/>
        </authorList>
    </citation>
    <scope>NUCLEOTIDE SEQUENCE [LARGE SCALE GENOMIC DNA]</scope>
    <source>
        <strain evidence="5">SpSt-1056</strain>
    </source>
</reference>
<dbReference type="EMBL" id="DRWN01000018">
    <property type="protein sequence ID" value="HHK67899.1"/>
    <property type="molecule type" value="Genomic_DNA"/>
</dbReference>
<dbReference type="AlphaFoldDB" id="A0A7C5LBS1"/>